<name>A0A830GWV2_9CREN</name>
<accession>A0A830GWV2</accession>
<organism evidence="1 2">
    <name type="scientific">Thermocladium modestius</name>
    <dbReference type="NCBI Taxonomy" id="62609"/>
    <lineage>
        <taxon>Archaea</taxon>
        <taxon>Thermoproteota</taxon>
        <taxon>Thermoprotei</taxon>
        <taxon>Thermoproteales</taxon>
        <taxon>Thermoproteaceae</taxon>
        <taxon>Thermocladium</taxon>
    </lineage>
</organism>
<dbReference type="GO" id="GO:0003743">
    <property type="term" value="F:translation initiation factor activity"/>
    <property type="evidence" value="ECO:0007669"/>
    <property type="project" value="InterPro"/>
</dbReference>
<dbReference type="OrthoDB" id="38099at2157"/>
<dbReference type="Proteomes" id="UP000610960">
    <property type="component" value="Unassembled WGS sequence"/>
</dbReference>
<evidence type="ECO:0000313" key="2">
    <source>
        <dbReference type="Proteomes" id="UP000610960"/>
    </source>
</evidence>
<dbReference type="InterPro" id="IPR016190">
    <property type="entry name" value="Transl_init_fac_IF2/IF5_Zn-bd"/>
</dbReference>
<dbReference type="EMBL" id="BMNL01000003">
    <property type="protein sequence ID" value="GGP21702.1"/>
    <property type="molecule type" value="Genomic_DNA"/>
</dbReference>
<keyword evidence="2" id="KW-1185">Reference proteome</keyword>
<reference evidence="1" key="2">
    <citation type="submission" date="2020-09" db="EMBL/GenBank/DDBJ databases">
        <authorList>
            <person name="Sun Q."/>
            <person name="Ohkuma M."/>
        </authorList>
    </citation>
    <scope>NUCLEOTIDE SEQUENCE</scope>
    <source>
        <strain evidence="1">JCM 10088</strain>
    </source>
</reference>
<sequence>MEMGTSYVCPSCGKANLVLAENPIFLTLYCPRCGAHSSISKRSVIRGYVDYENGVFRWREVMGYIYASIATIGQKG</sequence>
<proteinExistence type="predicted"/>
<evidence type="ECO:0000313" key="1">
    <source>
        <dbReference type="EMBL" id="GGP21702.1"/>
    </source>
</evidence>
<dbReference type="SUPFAM" id="SSF75689">
    <property type="entry name" value="Zinc-binding domain of translation initiation factor 2 beta"/>
    <property type="match status" value="1"/>
</dbReference>
<dbReference type="AlphaFoldDB" id="A0A830GWV2"/>
<dbReference type="RefSeq" id="WP_188596745.1">
    <property type="nucleotide sequence ID" value="NZ_BMNL01000003.1"/>
</dbReference>
<comment type="caution">
    <text evidence="1">The sequence shown here is derived from an EMBL/GenBank/DDBJ whole genome shotgun (WGS) entry which is preliminary data.</text>
</comment>
<protein>
    <submittedName>
        <fullName evidence="1">Uncharacterized protein</fullName>
    </submittedName>
</protein>
<gene>
    <name evidence="1" type="ORF">GCM10007981_14580</name>
</gene>
<reference evidence="1" key="1">
    <citation type="journal article" date="2014" name="Int. J. Syst. Evol. Microbiol.">
        <title>Complete genome sequence of Corynebacterium casei LMG S-19264T (=DSM 44701T), isolated from a smear-ripened cheese.</title>
        <authorList>
            <consortium name="US DOE Joint Genome Institute (JGI-PGF)"/>
            <person name="Walter F."/>
            <person name="Albersmeier A."/>
            <person name="Kalinowski J."/>
            <person name="Ruckert C."/>
        </authorList>
    </citation>
    <scope>NUCLEOTIDE SEQUENCE</scope>
    <source>
        <strain evidence="1">JCM 10088</strain>
    </source>
</reference>